<accession>A0A7C3ZR78</accession>
<evidence type="ECO:0000313" key="1">
    <source>
        <dbReference type="EMBL" id="HGF99485.1"/>
    </source>
</evidence>
<protein>
    <submittedName>
        <fullName evidence="1">Uncharacterized protein</fullName>
    </submittedName>
</protein>
<proteinExistence type="predicted"/>
<dbReference type="AlphaFoldDB" id="A0A7C3ZR78"/>
<reference evidence="1" key="1">
    <citation type="journal article" date="2020" name="mSystems">
        <title>Genome- and Community-Level Interaction Insights into Carbon Utilization and Element Cycling Functions of Hydrothermarchaeota in Hydrothermal Sediment.</title>
        <authorList>
            <person name="Zhou Z."/>
            <person name="Liu Y."/>
            <person name="Xu W."/>
            <person name="Pan J."/>
            <person name="Luo Z.H."/>
            <person name="Li M."/>
        </authorList>
    </citation>
    <scope>NUCLEOTIDE SEQUENCE [LARGE SCALE GENOMIC DNA]</scope>
    <source>
        <strain evidence="1">SpSt-374</strain>
    </source>
</reference>
<comment type="caution">
    <text evidence="1">The sequence shown here is derived from an EMBL/GenBank/DDBJ whole genome shotgun (WGS) entry which is preliminary data.</text>
</comment>
<gene>
    <name evidence="1" type="ORF">ENR15_02130</name>
</gene>
<dbReference type="EMBL" id="DSPX01000017">
    <property type="protein sequence ID" value="HGF99485.1"/>
    <property type="molecule type" value="Genomic_DNA"/>
</dbReference>
<sequence length="67" mass="7842">MWILFFALVGAKHSADKLWAKMPRLFAECFALFRPEGFLLGTETGFLWRICVQVRDIWLRNPVSVNK</sequence>
<name>A0A7C3ZR78_9CYAN</name>
<organism evidence="1">
    <name type="scientific">Planktothricoides sp. SpSt-374</name>
    <dbReference type="NCBI Taxonomy" id="2282167"/>
    <lineage>
        <taxon>Bacteria</taxon>
        <taxon>Bacillati</taxon>
        <taxon>Cyanobacteriota</taxon>
        <taxon>Cyanophyceae</taxon>
        <taxon>Oscillatoriophycideae</taxon>
        <taxon>Oscillatoriales</taxon>
        <taxon>Oscillatoriaceae</taxon>
        <taxon>Planktothricoides</taxon>
    </lineage>
</organism>